<evidence type="ECO:0000313" key="3">
    <source>
        <dbReference type="EMBL" id="TGK92192.1"/>
    </source>
</evidence>
<dbReference type="AlphaFoldDB" id="A0A4R9IML5"/>
<comment type="caution">
    <text evidence="2">The sequence shown here is derived from an EMBL/GenBank/DDBJ whole genome shotgun (WGS) entry which is preliminary data.</text>
</comment>
<reference evidence="3" key="1">
    <citation type="submission" date="2018-10" db="EMBL/GenBank/DDBJ databases">
        <authorList>
            <person name="Vincent A.T."/>
            <person name="Schiettekatte O."/>
            <person name="Bourhy P."/>
            <person name="Veyrier F.J."/>
            <person name="Picardeau M."/>
        </authorList>
    </citation>
    <scope>NUCLEOTIDE SEQUENCE</scope>
    <source>
        <strain evidence="3">201800281</strain>
    </source>
</reference>
<evidence type="ECO:0008006" key="6">
    <source>
        <dbReference type="Google" id="ProtNLM"/>
    </source>
</evidence>
<name>A0A4R9IML5_9LEPT</name>
<dbReference type="EMBL" id="RQFL01000023">
    <property type="protein sequence ID" value="TGK92192.1"/>
    <property type="molecule type" value="Genomic_DNA"/>
</dbReference>
<reference evidence="4 5" key="2">
    <citation type="journal article" date="2019" name="PLoS Negl. Trop. Dis.">
        <title>Revisiting the worldwide diversity of Leptospira species in the environment.</title>
        <authorList>
            <person name="Vincent A.T."/>
            <person name="Schiettekatte O."/>
            <person name="Bourhy P."/>
            <person name="Veyrier F.J."/>
            <person name="Picardeau M."/>
        </authorList>
    </citation>
    <scope>NUCLEOTIDE SEQUENCE [LARGE SCALE GENOMIC DNA]</scope>
    <source>
        <strain evidence="2 4">201800280</strain>
        <strain evidence="5">201800281</strain>
    </source>
</reference>
<dbReference type="Proteomes" id="UP000297394">
    <property type="component" value="Unassembled WGS sequence"/>
</dbReference>
<accession>A0A4R9IML5</accession>
<keyword evidence="1" id="KW-0732">Signal</keyword>
<protein>
    <recommendedName>
        <fullName evidence="6">Porin</fullName>
    </recommendedName>
</protein>
<dbReference type="OrthoDB" id="326018at2"/>
<gene>
    <name evidence="2" type="ORF">EHQ23_06910</name>
    <name evidence="3" type="ORF">EHQ26_09760</name>
</gene>
<sequence>MKKNIKKFILTLILANSALFSQGSKATIETGIKAQKAEFIPYEYSRDKTDAEPYWGYKVNDLRSNTKTINPFFFIYKNLENGFGFEFEYSKIQMERANYDIDNVYRINNTIQYERYKEYLRYNERNDYKLNFFFYLSPESKEYFAIGGGIRKIDRIRNISKDNFTAEEKIIALGPQIVLKSKIPITDQLSLNLGLDFYHTQGKRDYYYLDSNLYYFPSGTFADFAFIKGNGKTKGVFQGYEANISLKYNFLENFNLAFGYNYNYSYFKYEDLNDTYFSYSSFRNSYGFQNSKLSNGKEIIRGFYISASTVF</sequence>
<proteinExistence type="predicted"/>
<evidence type="ECO:0000313" key="4">
    <source>
        <dbReference type="Proteomes" id="UP000297394"/>
    </source>
</evidence>
<evidence type="ECO:0000256" key="1">
    <source>
        <dbReference type="SAM" id="SignalP"/>
    </source>
</evidence>
<dbReference type="InterPro" id="IPR027614">
    <property type="entry name" value="OMP_Lepto"/>
</dbReference>
<keyword evidence="5" id="KW-1185">Reference proteome</keyword>
<dbReference type="Proteomes" id="UP000297918">
    <property type="component" value="Unassembled WGS sequence"/>
</dbReference>
<feature type="signal peptide" evidence="1">
    <location>
        <begin position="1"/>
        <end position="26"/>
    </location>
</feature>
<feature type="chain" id="PRO_5043195362" description="Porin" evidence="1">
    <location>
        <begin position="27"/>
        <end position="311"/>
    </location>
</feature>
<organism evidence="2 4">
    <name type="scientific">Leptospira bourretii</name>
    <dbReference type="NCBI Taxonomy" id="2484962"/>
    <lineage>
        <taxon>Bacteria</taxon>
        <taxon>Pseudomonadati</taxon>
        <taxon>Spirochaetota</taxon>
        <taxon>Spirochaetia</taxon>
        <taxon>Leptospirales</taxon>
        <taxon>Leptospiraceae</taxon>
        <taxon>Leptospira</taxon>
    </lineage>
</organism>
<dbReference type="EMBL" id="RQFM01000010">
    <property type="protein sequence ID" value="TGK88549.1"/>
    <property type="molecule type" value="Genomic_DNA"/>
</dbReference>
<dbReference type="RefSeq" id="WP_135748216.1">
    <property type="nucleotide sequence ID" value="NZ_RQFL01000023.1"/>
</dbReference>
<evidence type="ECO:0000313" key="5">
    <source>
        <dbReference type="Proteomes" id="UP000297918"/>
    </source>
</evidence>
<evidence type="ECO:0000313" key="2">
    <source>
        <dbReference type="EMBL" id="TGK88549.1"/>
    </source>
</evidence>
<dbReference type="NCBIfam" id="TIGR04327">
    <property type="entry name" value="OMP_LA_2444"/>
    <property type="match status" value="1"/>
</dbReference>